<sequence>MKGTITWNLWSFLFGFSLSFFLSFLTGEPQTVLLFSIIWGLIFFIFMYVIRFTLELILQPVQVEEIVEQPNLHQTSEEPIMETMKPDSEEIAHVIQQLMNEKGT</sequence>
<proteinExistence type="predicted"/>
<keyword evidence="1" id="KW-0812">Transmembrane</keyword>
<protein>
    <submittedName>
        <fullName evidence="2">Uncharacterized protein</fullName>
    </submittedName>
</protein>
<evidence type="ECO:0000256" key="1">
    <source>
        <dbReference type="SAM" id="Phobius"/>
    </source>
</evidence>
<keyword evidence="3" id="KW-1185">Reference proteome</keyword>
<dbReference type="EMBL" id="LDYG01000024">
    <property type="protein sequence ID" value="KUP07131.1"/>
    <property type="molecule type" value="Genomic_DNA"/>
</dbReference>
<dbReference type="Proteomes" id="UP000074108">
    <property type="component" value="Unassembled WGS sequence"/>
</dbReference>
<dbReference type="PATRIC" id="fig|1150625.3.peg.1313"/>
<organism evidence="2 3">
    <name type="scientific">Bacillus coahuilensis p1.1.43</name>
    <dbReference type="NCBI Taxonomy" id="1150625"/>
    <lineage>
        <taxon>Bacteria</taxon>
        <taxon>Bacillati</taxon>
        <taxon>Bacillota</taxon>
        <taxon>Bacilli</taxon>
        <taxon>Bacillales</taxon>
        <taxon>Bacillaceae</taxon>
        <taxon>Bacillus</taxon>
    </lineage>
</organism>
<dbReference type="RefSeq" id="WP_059350768.1">
    <property type="nucleotide sequence ID" value="NZ_LDYG01000024.1"/>
</dbReference>
<reference evidence="2 3" key="1">
    <citation type="journal article" date="2016" name="Front. Microbiol.">
        <title>Microevolution Analysis of Bacillus coahuilensis Unveils Differences in Phosphorus Acquisition Strategies and Their Regulation.</title>
        <authorList>
            <person name="Gomez-Lunar Z."/>
            <person name="Hernandez-Gonzalez I."/>
            <person name="Rodriguez-Torres M.D."/>
            <person name="Souza V."/>
            <person name="Olmedo-Alvarez G."/>
        </authorList>
    </citation>
    <scope>NUCLEOTIDE SEQUENCE [LARGE SCALE GENOMIC DNA]</scope>
    <source>
        <strain evidence="3">p1.1.43</strain>
    </source>
</reference>
<feature type="transmembrane region" description="Helical" evidence="1">
    <location>
        <begin position="32"/>
        <end position="50"/>
    </location>
</feature>
<name>A0A147K9T5_9BACI</name>
<accession>A0A147K9T5</accession>
<feature type="transmembrane region" description="Helical" evidence="1">
    <location>
        <begin position="7"/>
        <end position="26"/>
    </location>
</feature>
<dbReference type="AlphaFoldDB" id="A0A147K9T5"/>
<keyword evidence="1" id="KW-0472">Membrane</keyword>
<gene>
    <name evidence="2" type="ORF">Q75_06280</name>
</gene>
<keyword evidence="1" id="KW-1133">Transmembrane helix</keyword>
<comment type="caution">
    <text evidence="2">The sequence shown here is derived from an EMBL/GenBank/DDBJ whole genome shotgun (WGS) entry which is preliminary data.</text>
</comment>
<dbReference type="STRING" id="1150625.Q75_06280"/>
<evidence type="ECO:0000313" key="2">
    <source>
        <dbReference type="EMBL" id="KUP07131.1"/>
    </source>
</evidence>
<evidence type="ECO:0000313" key="3">
    <source>
        <dbReference type="Proteomes" id="UP000074108"/>
    </source>
</evidence>